<gene>
    <name evidence="8" type="ORF">QNI29_18380</name>
</gene>
<dbReference type="PANTHER" id="PTHR30237:SF2">
    <property type="entry name" value="MUREIN TETRAPEPTIDE CARBOXYPEPTIDASE"/>
    <property type="match status" value="1"/>
</dbReference>
<organism evidence="8 9">
    <name type="scientific">Pontibacillus chungwhensis</name>
    <dbReference type="NCBI Taxonomy" id="265426"/>
    <lineage>
        <taxon>Bacteria</taxon>
        <taxon>Bacillati</taxon>
        <taxon>Bacillota</taxon>
        <taxon>Bacilli</taxon>
        <taxon>Bacillales</taxon>
        <taxon>Bacillaceae</taxon>
        <taxon>Pontibacillus</taxon>
    </lineage>
</organism>
<dbReference type="InterPro" id="IPR003507">
    <property type="entry name" value="S66_fam"/>
</dbReference>
<evidence type="ECO:0000256" key="5">
    <source>
        <dbReference type="ARBA" id="ARBA00022825"/>
    </source>
</evidence>
<feature type="domain" description="LD-carboxypeptidase C-terminal" evidence="7">
    <location>
        <begin position="182"/>
        <end position="296"/>
    </location>
</feature>
<sequence>MEGRTPVLIPKRLKKGDTIGVIAPASPPDLDNVKKAIPFFEKKGLHVRLGQHVANTYGHLAGTDEERLQDLHNFFKDPEIDGIICAGGGYGTARIADAIDYDIIKNNPKIFWGYSDITFLHTSIRQQTGLVTFHGPMLGSDIGKDTFDDQSRAMFDQLFSPETLVYDENFSPLSVISKGEATGEIVGGNLSLLVTSIGTPFEIDTKGNLLLIEDIGEEPYRIDSFLNQLRQAGKFDDAAGIIVGDFSESDPKKEASLSLEEVLRFYFARLNKPVLSGFKIGHCLPHFAIPLGTKGSLSASDKKLTIEPGVE</sequence>
<dbReference type="Pfam" id="PF02016">
    <property type="entry name" value="Peptidase_S66"/>
    <property type="match status" value="1"/>
</dbReference>
<dbReference type="PIRSF" id="PIRSF028757">
    <property type="entry name" value="LD-carboxypeptidase"/>
    <property type="match status" value="1"/>
</dbReference>
<dbReference type="RefSeq" id="WP_231417945.1">
    <property type="nucleotide sequence ID" value="NZ_CP126446.1"/>
</dbReference>
<evidence type="ECO:0000256" key="2">
    <source>
        <dbReference type="ARBA" id="ARBA00022645"/>
    </source>
</evidence>
<dbReference type="SUPFAM" id="SSF52317">
    <property type="entry name" value="Class I glutamine amidotransferase-like"/>
    <property type="match status" value="1"/>
</dbReference>
<reference evidence="8 9" key="1">
    <citation type="submission" date="2023-05" db="EMBL/GenBank/DDBJ databases">
        <title>Comparative genomics reveals the evidence of polycyclic aromatic hydrocarbons degradation in moderately halophilic genus Pontibacillus.</title>
        <authorList>
            <person name="Yang H."/>
            <person name="Qian Z."/>
        </authorList>
    </citation>
    <scope>NUCLEOTIDE SEQUENCE [LARGE SCALE GENOMIC DNA]</scope>
    <source>
        <strain evidence="9">HN14</strain>
    </source>
</reference>
<dbReference type="Pfam" id="PF17676">
    <property type="entry name" value="Peptidase_S66C"/>
    <property type="match status" value="1"/>
</dbReference>
<dbReference type="CDD" id="cd07025">
    <property type="entry name" value="Peptidase_S66"/>
    <property type="match status" value="1"/>
</dbReference>
<accession>A0ABY8UVH1</accession>
<keyword evidence="9" id="KW-1185">Reference proteome</keyword>
<dbReference type="SUPFAM" id="SSF141986">
    <property type="entry name" value="LD-carboxypeptidase A C-terminal domain-like"/>
    <property type="match status" value="1"/>
</dbReference>
<dbReference type="Gene3D" id="3.50.30.60">
    <property type="entry name" value="LD-carboxypeptidase A C-terminal domain-like"/>
    <property type="match status" value="1"/>
</dbReference>
<proteinExistence type="inferred from homology"/>
<evidence type="ECO:0000256" key="3">
    <source>
        <dbReference type="ARBA" id="ARBA00022670"/>
    </source>
</evidence>
<keyword evidence="4" id="KW-0378">Hydrolase</keyword>
<evidence type="ECO:0000313" key="8">
    <source>
        <dbReference type="EMBL" id="WIF97671.1"/>
    </source>
</evidence>
<keyword evidence="5" id="KW-0720">Serine protease</keyword>
<keyword evidence="2" id="KW-0121">Carboxypeptidase</keyword>
<dbReference type="InterPro" id="IPR027478">
    <property type="entry name" value="LdcA_N"/>
</dbReference>
<comment type="similarity">
    <text evidence="1">Belongs to the peptidase S66 family.</text>
</comment>
<keyword evidence="3" id="KW-0645">Protease</keyword>
<evidence type="ECO:0000259" key="7">
    <source>
        <dbReference type="Pfam" id="PF17676"/>
    </source>
</evidence>
<protein>
    <submittedName>
        <fullName evidence="8">LD-carboxypeptidase</fullName>
    </submittedName>
</protein>
<evidence type="ECO:0000256" key="1">
    <source>
        <dbReference type="ARBA" id="ARBA00010233"/>
    </source>
</evidence>
<name>A0ABY8UVH1_9BACI</name>
<dbReference type="InterPro" id="IPR029062">
    <property type="entry name" value="Class_I_gatase-like"/>
</dbReference>
<dbReference type="Proteomes" id="UP001236652">
    <property type="component" value="Chromosome"/>
</dbReference>
<evidence type="ECO:0000256" key="4">
    <source>
        <dbReference type="ARBA" id="ARBA00022801"/>
    </source>
</evidence>
<dbReference type="PANTHER" id="PTHR30237">
    <property type="entry name" value="MURAMOYLTETRAPEPTIDE CARBOXYPEPTIDASE"/>
    <property type="match status" value="1"/>
</dbReference>
<dbReference type="InterPro" id="IPR040449">
    <property type="entry name" value="Peptidase_S66_N"/>
</dbReference>
<dbReference type="Gene3D" id="3.40.50.10740">
    <property type="entry name" value="Class I glutamine amidotransferase-like"/>
    <property type="match status" value="1"/>
</dbReference>
<feature type="domain" description="LD-carboxypeptidase N-terminal" evidence="6">
    <location>
        <begin position="19"/>
        <end position="135"/>
    </location>
</feature>
<evidence type="ECO:0000259" key="6">
    <source>
        <dbReference type="Pfam" id="PF02016"/>
    </source>
</evidence>
<dbReference type="EMBL" id="CP126446">
    <property type="protein sequence ID" value="WIF97671.1"/>
    <property type="molecule type" value="Genomic_DNA"/>
</dbReference>
<dbReference type="InterPro" id="IPR040921">
    <property type="entry name" value="Peptidase_S66C"/>
</dbReference>
<dbReference type="InterPro" id="IPR027461">
    <property type="entry name" value="Carboxypeptidase_A_C_sf"/>
</dbReference>
<evidence type="ECO:0000313" key="9">
    <source>
        <dbReference type="Proteomes" id="UP001236652"/>
    </source>
</evidence>